<reference evidence="2" key="1">
    <citation type="submission" date="2011-07" db="EMBL/GenBank/DDBJ databases">
        <authorList>
            <consortium name="Caenorhabditis brenneri Sequencing and Analysis Consortium"/>
            <person name="Wilson R.K."/>
        </authorList>
    </citation>
    <scope>NUCLEOTIDE SEQUENCE [LARGE SCALE GENOMIC DNA]</scope>
    <source>
        <strain evidence="2">PB2801</strain>
    </source>
</reference>
<dbReference type="AlphaFoldDB" id="G0P788"/>
<evidence type="ECO:0000313" key="1">
    <source>
        <dbReference type="EMBL" id="EGT46863.1"/>
    </source>
</evidence>
<gene>
    <name evidence="1" type="ORF">CAEBREN_25600</name>
</gene>
<organism evidence="2">
    <name type="scientific">Caenorhabditis brenneri</name>
    <name type="common">Nematode worm</name>
    <dbReference type="NCBI Taxonomy" id="135651"/>
    <lineage>
        <taxon>Eukaryota</taxon>
        <taxon>Metazoa</taxon>
        <taxon>Ecdysozoa</taxon>
        <taxon>Nematoda</taxon>
        <taxon>Chromadorea</taxon>
        <taxon>Rhabditida</taxon>
        <taxon>Rhabditina</taxon>
        <taxon>Rhabditomorpha</taxon>
        <taxon>Rhabditoidea</taxon>
        <taxon>Rhabditidae</taxon>
        <taxon>Peloderinae</taxon>
        <taxon>Caenorhabditis</taxon>
    </lineage>
</organism>
<dbReference type="Proteomes" id="UP000008068">
    <property type="component" value="Unassembled WGS sequence"/>
</dbReference>
<dbReference type="InParanoid" id="G0P788"/>
<dbReference type="EMBL" id="GL380109">
    <property type="protein sequence ID" value="EGT46863.1"/>
    <property type="molecule type" value="Genomic_DNA"/>
</dbReference>
<dbReference type="HOGENOM" id="CLU_2673303_0_0_1"/>
<sequence length="75" mass="8946">MMLKREHSKTLSGCSKWHSLPVPPSRHEGNQRHCLHFLWSWIDRRPIKKFLREDPMDSCRIFSGGVECIQNRVKM</sequence>
<protein>
    <submittedName>
        <fullName evidence="1">Uncharacterized protein</fullName>
    </submittedName>
</protein>
<proteinExistence type="predicted"/>
<evidence type="ECO:0000313" key="2">
    <source>
        <dbReference type="Proteomes" id="UP000008068"/>
    </source>
</evidence>
<keyword evidence="2" id="KW-1185">Reference proteome</keyword>
<name>G0P788_CAEBE</name>
<accession>G0P788</accession>